<dbReference type="Pfam" id="PF25390">
    <property type="entry name" value="WD40_RLD"/>
    <property type="match status" value="1"/>
</dbReference>
<dbReference type="GO" id="GO:0005737">
    <property type="term" value="C:cytoplasm"/>
    <property type="evidence" value="ECO:0007669"/>
    <property type="project" value="TreeGrafter"/>
</dbReference>
<dbReference type="SMART" id="SM00562">
    <property type="entry name" value="NDK"/>
    <property type="match status" value="1"/>
</dbReference>
<feature type="repeat" description="RCC1" evidence="5">
    <location>
        <begin position="164"/>
        <end position="208"/>
    </location>
</feature>
<comment type="caution">
    <text evidence="8">The sequence shown here is derived from an EMBL/GenBank/DDBJ whole genome shotgun (WGS) entry which is preliminary data.</text>
</comment>
<accession>A0A9P1I3C0</accession>
<dbReference type="InterPro" id="IPR000569">
    <property type="entry name" value="HECT_dom"/>
</dbReference>
<keyword evidence="3 4" id="KW-0833">Ubl conjugation pathway</keyword>
<feature type="repeat" description="RCC1" evidence="5">
    <location>
        <begin position="3"/>
        <end position="59"/>
    </location>
</feature>
<dbReference type="InterPro" id="IPR051709">
    <property type="entry name" value="Ub-ligase/GTPase-reg"/>
</dbReference>
<dbReference type="Proteomes" id="UP001152747">
    <property type="component" value="Unassembled WGS sequence"/>
</dbReference>
<dbReference type="CDD" id="cd00078">
    <property type="entry name" value="HECTc"/>
    <property type="match status" value="1"/>
</dbReference>
<organism evidence="8 9">
    <name type="scientific">Caenorhabditis angaria</name>
    <dbReference type="NCBI Taxonomy" id="860376"/>
    <lineage>
        <taxon>Eukaryota</taxon>
        <taxon>Metazoa</taxon>
        <taxon>Ecdysozoa</taxon>
        <taxon>Nematoda</taxon>
        <taxon>Chromadorea</taxon>
        <taxon>Rhabditida</taxon>
        <taxon>Rhabditina</taxon>
        <taxon>Rhabditomorpha</taxon>
        <taxon>Rhabditoidea</taxon>
        <taxon>Rhabditidae</taxon>
        <taxon>Peloderinae</taxon>
        <taxon>Caenorhabditis</taxon>
    </lineage>
</organism>
<dbReference type="AlphaFoldDB" id="A0A9P1I3C0"/>
<feature type="repeat" description="RCC1" evidence="5">
    <location>
        <begin position="313"/>
        <end position="362"/>
    </location>
</feature>
<dbReference type="PANTHER" id="PTHR45622">
    <property type="entry name" value="UBIQUITIN-PROTEIN LIGASE E3A-RELATED"/>
    <property type="match status" value="1"/>
</dbReference>
<dbReference type="SUPFAM" id="SSF54919">
    <property type="entry name" value="Nucleoside diphosphate kinase, NDK"/>
    <property type="match status" value="1"/>
</dbReference>
<evidence type="ECO:0000256" key="6">
    <source>
        <dbReference type="PROSITE-ProRule" id="PRU00706"/>
    </source>
</evidence>
<feature type="repeat" description="RCC1" evidence="5">
    <location>
        <begin position="60"/>
        <end position="112"/>
    </location>
</feature>
<dbReference type="PROSITE" id="PS50012">
    <property type="entry name" value="RCC1_3"/>
    <property type="match status" value="7"/>
</dbReference>
<gene>
    <name evidence="8" type="ORF">CAMP_LOCUS128</name>
</gene>
<keyword evidence="9" id="KW-1185">Reference proteome</keyword>
<evidence type="ECO:0000313" key="9">
    <source>
        <dbReference type="Proteomes" id="UP001152747"/>
    </source>
</evidence>
<evidence type="ECO:0000256" key="1">
    <source>
        <dbReference type="ARBA" id="ARBA00022679"/>
    </source>
</evidence>
<dbReference type="SUPFAM" id="SSF56204">
    <property type="entry name" value="Hect, E3 ligase catalytic domain"/>
    <property type="match status" value="1"/>
</dbReference>
<reference evidence="8" key="1">
    <citation type="submission" date="2022-11" db="EMBL/GenBank/DDBJ databases">
        <authorList>
            <person name="Kikuchi T."/>
        </authorList>
    </citation>
    <scope>NUCLEOTIDE SEQUENCE</scope>
    <source>
        <strain evidence="8">PS1010</strain>
    </source>
</reference>
<evidence type="ECO:0000256" key="4">
    <source>
        <dbReference type="PROSITE-ProRule" id="PRU00104"/>
    </source>
</evidence>
<dbReference type="InterPro" id="IPR034907">
    <property type="entry name" value="NDK-like_dom"/>
</dbReference>
<dbReference type="InterPro" id="IPR036850">
    <property type="entry name" value="NDK-like_dom_sf"/>
</dbReference>
<dbReference type="PROSITE" id="PS50237">
    <property type="entry name" value="HECT"/>
    <property type="match status" value="1"/>
</dbReference>
<dbReference type="Pfam" id="PF00632">
    <property type="entry name" value="HECT"/>
    <property type="match status" value="1"/>
</dbReference>
<dbReference type="Gene3D" id="3.30.2410.10">
    <property type="entry name" value="Hect, E3 ligase catalytic domain"/>
    <property type="match status" value="1"/>
</dbReference>
<dbReference type="InterPro" id="IPR009091">
    <property type="entry name" value="RCC1/BLIP-II"/>
</dbReference>
<evidence type="ECO:0000256" key="5">
    <source>
        <dbReference type="PROSITE-ProRule" id="PRU00235"/>
    </source>
</evidence>
<comment type="similarity">
    <text evidence="6">Belongs to the NDK family.</text>
</comment>
<feature type="domain" description="HECT" evidence="7">
    <location>
        <begin position="689"/>
        <end position="1015"/>
    </location>
</feature>
<feature type="repeat" description="RCC1" evidence="5">
    <location>
        <begin position="261"/>
        <end position="313"/>
    </location>
</feature>
<feature type="active site" description="Glycyl thioester intermediate" evidence="4">
    <location>
        <position position="988"/>
    </location>
</feature>
<dbReference type="Pfam" id="PF00334">
    <property type="entry name" value="NDK"/>
    <property type="match status" value="1"/>
</dbReference>
<keyword evidence="2" id="KW-0677">Repeat</keyword>
<comment type="caution">
    <text evidence="6">Lacks conserved residue(s) required for the propagation of feature annotation.</text>
</comment>
<dbReference type="PANTHER" id="PTHR45622:SF76">
    <property type="entry name" value="HECT AND RLD DOMAIN CONTAINING E3 UBIQUITIN LIGASE 4, ISOFORM C"/>
    <property type="match status" value="1"/>
</dbReference>
<dbReference type="EMBL" id="CANHGI010000001">
    <property type="protein sequence ID" value="CAI5437491.1"/>
    <property type="molecule type" value="Genomic_DNA"/>
</dbReference>
<protein>
    <recommendedName>
        <fullName evidence="7">HECT domain-containing protein</fullName>
    </recommendedName>
</protein>
<feature type="repeat" description="RCC1" evidence="5">
    <location>
        <begin position="113"/>
        <end position="163"/>
    </location>
</feature>
<keyword evidence="1" id="KW-0808">Transferase</keyword>
<name>A0A9P1I3C0_9PELO</name>
<dbReference type="Gene3D" id="3.30.2160.10">
    <property type="entry name" value="Hect, E3 ligase catalytic domain"/>
    <property type="match status" value="1"/>
</dbReference>
<feature type="repeat" description="RCC1" evidence="5">
    <location>
        <begin position="209"/>
        <end position="260"/>
    </location>
</feature>
<dbReference type="PROSITE" id="PS51374">
    <property type="entry name" value="NDPK_LIKE"/>
    <property type="match status" value="1"/>
</dbReference>
<evidence type="ECO:0000259" key="7">
    <source>
        <dbReference type="PROSITE" id="PS50237"/>
    </source>
</evidence>
<dbReference type="FunFam" id="3.30.2410.10:FF:000003">
    <property type="entry name" value="probable E3 ubiquitin-protein ligase HERC4 isoform X1"/>
    <property type="match status" value="1"/>
</dbReference>
<dbReference type="OrthoDB" id="16281at2759"/>
<dbReference type="GO" id="GO:0004842">
    <property type="term" value="F:ubiquitin-protein transferase activity"/>
    <property type="evidence" value="ECO:0007669"/>
    <property type="project" value="InterPro"/>
</dbReference>
<dbReference type="Gene3D" id="3.90.1750.10">
    <property type="entry name" value="Hect, E3 ligase catalytic domains"/>
    <property type="match status" value="1"/>
</dbReference>
<evidence type="ECO:0000313" key="8">
    <source>
        <dbReference type="EMBL" id="CAI5437491.1"/>
    </source>
</evidence>
<dbReference type="InterPro" id="IPR000408">
    <property type="entry name" value="Reg_chr_condens"/>
</dbReference>
<dbReference type="PROSITE" id="PS00626">
    <property type="entry name" value="RCC1_2"/>
    <property type="match status" value="2"/>
</dbReference>
<dbReference type="InterPro" id="IPR058923">
    <property type="entry name" value="RCC1-like_dom"/>
</dbReference>
<sequence>MKAELLGCGLTVEGQLGVRLNEPNIVVPERIIGAPNDIDGTSVKQVACGENHTLFLTKDGKIWSVGGNTDGQLGRGGSCEGSFSIYPVASSQGVEFIQIAAGRAHCIAVAEDGRVFTWGSNEHGQLGLTSLIQRQETPKRVKTLNEVIQIAAGSDHSIALTESGRVFVWGEQADGRCIHEPILVEELSAIPIVRVVAGSRHCIAISASGSVYSWGQNDHGQLGFDDPRPRTRAFHIEQMDGFGVVEAACGDAHTVLLTTNGRLFSFGSDSLGQCGFERKTEKRTSPTAISDLIGSHVTRVAAGRCHTLAIVSGFVYPFGLNSSGQLGNGSVRTQGSPRRTDELDHVTSVFAGWDQSFFLRSAKLEVNQEVGPCSQVKYPQKLTRENLEAALKSGDKLNVIALIESVFSSASCINNSFLYPDDRRFCVGFDRSHGIDMDQVMEAFLLLDECSSRQQYYELIAEMLAMSLESTSSYIPSVERLRLYLILPWLTVFSENVNENTVKRFHLPLFKHLCQNTNEKLGNVLERWWSEMSARHFRRIVVVAKAAVRCFVAAKKKPFECQEFLHVLNRLHTINKKYHIVPLEIFYVDELNDNFDVKLDYVEWVAGKQQQDDDTSPFNHWSNWSFLLNAAAKGNLLHVDALWKQHVRVQNSQVNTIFGSFYKEIPVLEIHVRRDFIVSDTMNRMAHLDTSDLQKPLKVKIQGEEADDAGGVRKEFFMIVMPKVLQPEYGMFVEDETSHLVWFSGLPEIICDREQFRQLGRLVGLAIYNQILVPFPFPLALYKLLLEQSPSLEDLIELSPIEGNGLQSLLDYEGDDIEDVFCLNFTISFNCLGESKSVELCKGGEGKNVNKENRQAYVDLYVKHRLSLGLNGEIAQQARLFCAGFRDSLNSRILSFFQPRELMELVVGNENYDWSQFRECVEYKDDYNEHHPAIIAFWKAFYQLTDEQKKKFLQFLSGSTRLPVAGMSALQVTIQPSADTSLPVAHTCFNLLDLPNISDADELLRRLLISIEHTEEMKKLLVIIKPEIVAHQILKKAAINELKQKGIEIEEMRMMRIGRNLAEKLYQQHKDKFFYNRLVRHITSGEVLALRVIGNPRDCIGSSRLCS</sequence>
<dbReference type="SMART" id="SM00119">
    <property type="entry name" value="HECTc"/>
    <property type="match status" value="1"/>
</dbReference>
<dbReference type="PRINTS" id="PR00633">
    <property type="entry name" value="RCCNDNSATION"/>
</dbReference>
<dbReference type="SUPFAM" id="SSF50985">
    <property type="entry name" value="RCC1/BLIP-II"/>
    <property type="match status" value="1"/>
</dbReference>
<evidence type="ECO:0000256" key="2">
    <source>
        <dbReference type="ARBA" id="ARBA00022737"/>
    </source>
</evidence>
<proteinExistence type="inferred from homology"/>
<evidence type="ECO:0000256" key="3">
    <source>
        <dbReference type="ARBA" id="ARBA00022786"/>
    </source>
</evidence>
<dbReference type="InterPro" id="IPR035983">
    <property type="entry name" value="Hect_E3_ubiquitin_ligase"/>
</dbReference>
<dbReference type="Gene3D" id="2.130.10.30">
    <property type="entry name" value="Regulator of chromosome condensation 1/beta-lactamase-inhibitor protein II"/>
    <property type="match status" value="2"/>
</dbReference>
<dbReference type="Gene3D" id="3.30.70.141">
    <property type="entry name" value="Nucleoside diphosphate kinase-like domain"/>
    <property type="match status" value="1"/>
</dbReference>